<dbReference type="RefSeq" id="WP_302877083.1">
    <property type="nucleotide sequence ID" value="NZ_JAUMKJ010000001.1"/>
</dbReference>
<sequence>MPHIKSLYQSNTTSAVFSTLQIGHLLRKAGISKSFGYSSLAVFQILFSLVFEGRNWFCLLESDRGKSLPRKDVVYRFLNQASFNWRKFLHRFALKIVLHFESLISSSRTRVFIVDDSVLSRNRSKKAELLARVFDHTTGRFTKGFNIVRIHGVRWNIETFFKFTKSYLKRGTEFQGRSFDMLISHTTVVFSRYLVMEFERRQENDPKSLGGLFFLFADEVRDLDYQTALQQLITLFLPMAEAKTIKDKSTVFCQLREWISGLPSYIKGLFNQKITIVSVYIFE</sequence>
<protein>
    <recommendedName>
        <fullName evidence="3">Transposase</fullName>
    </recommendedName>
</protein>
<comment type="caution">
    <text evidence="1">The sequence shown here is derived from an EMBL/GenBank/DDBJ whole genome shotgun (WGS) entry which is preliminary data.</text>
</comment>
<accession>A0ABT8V1V0</accession>
<evidence type="ECO:0000313" key="1">
    <source>
        <dbReference type="EMBL" id="MDO3675387.1"/>
    </source>
</evidence>
<evidence type="ECO:0008006" key="3">
    <source>
        <dbReference type="Google" id="ProtNLM"/>
    </source>
</evidence>
<dbReference type="EMBL" id="JAUMKJ010000001">
    <property type="protein sequence ID" value="MDO3675387.1"/>
    <property type="molecule type" value="Genomic_DNA"/>
</dbReference>
<dbReference type="InterPro" id="IPR012337">
    <property type="entry name" value="RNaseH-like_sf"/>
</dbReference>
<reference evidence="1" key="1">
    <citation type="submission" date="2023-07" db="EMBL/GenBank/DDBJ databases">
        <authorList>
            <person name="Aktuganov G."/>
            <person name="Boyko T."/>
            <person name="Delegan Y."/>
            <person name="Galimzianova N."/>
            <person name="Gilvanova E."/>
            <person name="Korobov V."/>
            <person name="Kuzmina L."/>
            <person name="Melentiev A."/>
            <person name="Milman P."/>
            <person name="Ryabova A."/>
            <person name="Stupak E."/>
            <person name="Yasakov T."/>
            <person name="Zharikova N."/>
            <person name="Zhurenko E."/>
        </authorList>
    </citation>
    <scope>NUCLEOTIDE SEQUENCE</scope>
    <source>
        <strain evidence="1">IB-739</strain>
    </source>
</reference>
<name>A0ABT8V1V0_9BACL</name>
<organism evidence="1 2">
    <name type="scientific">Paenibacillus ehimensis</name>
    <dbReference type="NCBI Taxonomy" id="79264"/>
    <lineage>
        <taxon>Bacteria</taxon>
        <taxon>Bacillati</taxon>
        <taxon>Bacillota</taxon>
        <taxon>Bacilli</taxon>
        <taxon>Bacillales</taxon>
        <taxon>Paenibacillaceae</taxon>
        <taxon>Paenibacillus</taxon>
    </lineage>
</organism>
<dbReference type="Proteomes" id="UP001168883">
    <property type="component" value="Unassembled WGS sequence"/>
</dbReference>
<dbReference type="SUPFAM" id="SSF53098">
    <property type="entry name" value="Ribonuclease H-like"/>
    <property type="match status" value="1"/>
</dbReference>
<evidence type="ECO:0000313" key="2">
    <source>
        <dbReference type="Proteomes" id="UP001168883"/>
    </source>
</evidence>
<gene>
    <name evidence="1" type="ORF">Q3C12_00100</name>
</gene>
<proteinExistence type="predicted"/>
<keyword evidence="2" id="KW-1185">Reference proteome</keyword>